<name>A0A0R1MF84_9LACO</name>
<dbReference type="RefSeq" id="WP_057869583.1">
    <property type="nucleotide sequence ID" value="NZ_AZDX01000016.1"/>
</dbReference>
<feature type="domain" description="TfoX N-terminal" evidence="1">
    <location>
        <begin position="13"/>
        <end position="71"/>
    </location>
</feature>
<protein>
    <recommendedName>
        <fullName evidence="1">TfoX N-terminal domain-containing protein</fullName>
    </recommendedName>
</protein>
<evidence type="ECO:0000259" key="1">
    <source>
        <dbReference type="Pfam" id="PF04993"/>
    </source>
</evidence>
<comment type="caution">
    <text evidence="2">The sequence shown here is derived from an EMBL/GenBank/DDBJ whole genome shotgun (WGS) entry which is preliminary data.</text>
</comment>
<organism evidence="2 3">
    <name type="scientific">Liquorilactobacillus hordei DSM 19519</name>
    <dbReference type="NCBI Taxonomy" id="1423759"/>
    <lineage>
        <taxon>Bacteria</taxon>
        <taxon>Bacillati</taxon>
        <taxon>Bacillota</taxon>
        <taxon>Bacilli</taxon>
        <taxon>Lactobacillales</taxon>
        <taxon>Lactobacillaceae</taxon>
        <taxon>Liquorilactobacillus</taxon>
    </lineage>
</organism>
<sequence length="106" mass="12070">MASSEEFMQYVVDQLNSAGTITYRKMFGEYGLYCNGKFFALVCDNQLFIKVTKEGQTVSASLKKAPPYEGAKPWFLISELDDKEFLYHLTTVTCEALPFQKSKKKS</sequence>
<evidence type="ECO:0000313" key="3">
    <source>
        <dbReference type="Proteomes" id="UP000051448"/>
    </source>
</evidence>
<dbReference type="STRING" id="1423759.FC92_GL000458"/>
<accession>A0A0R1MF84</accession>
<dbReference type="InterPro" id="IPR007076">
    <property type="entry name" value="TfoX_N"/>
</dbReference>
<dbReference type="GeneID" id="98311065"/>
<dbReference type="OrthoDB" id="9803291at2"/>
<proteinExistence type="predicted"/>
<dbReference type="Gene3D" id="3.30.1460.30">
    <property type="entry name" value="YgaC/TfoX-N like chaperone"/>
    <property type="match status" value="1"/>
</dbReference>
<dbReference type="Pfam" id="PF04993">
    <property type="entry name" value="TfoX_N"/>
    <property type="match status" value="1"/>
</dbReference>
<gene>
    <name evidence="2" type="ORF">FC92_GL000458</name>
</gene>
<dbReference type="EMBL" id="AZDX01000016">
    <property type="protein sequence ID" value="KRL06671.1"/>
    <property type="molecule type" value="Genomic_DNA"/>
</dbReference>
<keyword evidence="3" id="KW-1185">Reference proteome</keyword>
<dbReference type="Proteomes" id="UP000051448">
    <property type="component" value="Unassembled WGS sequence"/>
</dbReference>
<dbReference type="SUPFAM" id="SSF159894">
    <property type="entry name" value="YgaC/TfoX-N like"/>
    <property type="match status" value="1"/>
</dbReference>
<reference evidence="2 3" key="1">
    <citation type="journal article" date="2015" name="Genome Announc.">
        <title>Expanding the biotechnology potential of lactobacilli through comparative genomics of 213 strains and associated genera.</title>
        <authorList>
            <person name="Sun Z."/>
            <person name="Harris H.M."/>
            <person name="McCann A."/>
            <person name="Guo C."/>
            <person name="Argimon S."/>
            <person name="Zhang W."/>
            <person name="Yang X."/>
            <person name="Jeffery I.B."/>
            <person name="Cooney J.C."/>
            <person name="Kagawa T.F."/>
            <person name="Liu W."/>
            <person name="Song Y."/>
            <person name="Salvetti E."/>
            <person name="Wrobel A."/>
            <person name="Rasinkangas P."/>
            <person name="Parkhill J."/>
            <person name="Rea M.C."/>
            <person name="O'Sullivan O."/>
            <person name="Ritari J."/>
            <person name="Douillard F.P."/>
            <person name="Paul Ross R."/>
            <person name="Yang R."/>
            <person name="Briner A.E."/>
            <person name="Felis G.E."/>
            <person name="de Vos W.M."/>
            <person name="Barrangou R."/>
            <person name="Klaenhammer T.R."/>
            <person name="Caufield P.W."/>
            <person name="Cui Y."/>
            <person name="Zhang H."/>
            <person name="O'Toole P.W."/>
        </authorList>
    </citation>
    <scope>NUCLEOTIDE SEQUENCE [LARGE SCALE GENOMIC DNA]</scope>
    <source>
        <strain evidence="2 3">DSM 19519</strain>
    </source>
</reference>
<dbReference type="AlphaFoldDB" id="A0A0R1MF84"/>
<evidence type="ECO:0000313" key="2">
    <source>
        <dbReference type="EMBL" id="KRL06671.1"/>
    </source>
</evidence>
<dbReference type="PATRIC" id="fig|1423759.3.peg.493"/>